<accession>A0ABZ3IGZ2</accession>
<name>A0ABZ3IGZ2_9FIRM</name>
<sequence length="203" mass="23286">MKFSHDWEFMSIAPHSRAEGLIARLLSECKDISLCREIMVDLVAECQELDFIRGVLGTFKELGNSSGVNLDEIKGLFAQRLDSIIDSRDNVFIPPEQFRDFWALLDNCSHERVATYLHDLLADNIDTLPDFMNLMVSKSMSSSTGIRYEFSMGEYKHYEPLISVEELHKAVNEYIAKHSKDTLPKSIYLYLEVVEKLNQGIVE</sequence>
<gene>
    <name evidence="1" type="ORF">SPSIL_009990</name>
</gene>
<keyword evidence="2" id="KW-1185">Reference proteome</keyword>
<evidence type="ECO:0000313" key="1">
    <source>
        <dbReference type="EMBL" id="XFO64890.1"/>
    </source>
</evidence>
<dbReference type="EMBL" id="CP155573">
    <property type="protein sequence ID" value="XFO64890.1"/>
    <property type="molecule type" value="Genomic_DNA"/>
</dbReference>
<reference evidence="1" key="1">
    <citation type="submission" date="2024-05" db="EMBL/GenBank/DDBJ databases">
        <title>Isolation and characterization of Sporomusa carbonis sp. nov., a carboxydotrophic hydrogenogen in the genus of Sporomusa isolated from a charcoal burning pile.</title>
        <authorList>
            <person name="Boeer T."/>
            <person name="Rosenbaum F."/>
            <person name="Eysell L."/>
            <person name="Mueller V."/>
            <person name="Daniel R."/>
            <person name="Poehlein A."/>
        </authorList>
    </citation>
    <scope>NUCLEOTIDE SEQUENCE [LARGE SCALE GENOMIC DNA]</scope>
    <source>
        <strain evidence="1">DSM 10669</strain>
    </source>
</reference>
<dbReference type="Proteomes" id="UP000216752">
    <property type="component" value="Chromosome"/>
</dbReference>
<evidence type="ECO:0000313" key="2">
    <source>
        <dbReference type="Proteomes" id="UP000216752"/>
    </source>
</evidence>
<protein>
    <submittedName>
        <fullName evidence="1">Uncharacterized protein</fullName>
    </submittedName>
</protein>
<proteinExistence type="predicted"/>
<organism evidence="1 2">
    <name type="scientific">Sporomusa silvacetica DSM 10669</name>
    <dbReference type="NCBI Taxonomy" id="1123289"/>
    <lineage>
        <taxon>Bacteria</taxon>
        <taxon>Bacillati</taxon>
        <taxon>Bacillota</taxon>
        <taxon>Negativicutes</taxon>
        <taxon>Selenomonadales</taxon>
        <taxon>Sporomusaceae</taxon>
        <taxon>Sporomusa</taxon>
    </lineage>
</organism>